<reference evidence="2" key="1">
    <citation type="submission" date="2018-11" db="EMBL/GenBank/DDBJ databases">
        <authorList>
            <person name="Alioto T."/>
            <person name="Alioto T."/>
        </authorList>
    </citation>
    <scope>NUCLEOTIDE SEQUENCE</scope>
</reference>
<sequence length="406" mass="45940">MIKRKGNGSFEKLPNIRDTVINGNLLLTLHENRSAKPDLKIGYEQAKESKIYKRTRLNDGSPRQMKKWPASLLLSGRKVFDSIDIPPSESLEADIDKSSESENGMLPPIDSERIVLLEPSKSFYNDFGLRTQNTDTFSGYRNMKMKKNKSTSFVEREIEKKAMKHIHAIQVLSSSKRGSYAIRSVNSLKETLGPMRSNTEVMLPTSYVRSQVVSEKHPPFVDVTKKPPYNMLVRTRDGNTTSRVSRGNNPLPEISGRTLLGFETKLSGHPSFKECSKLTNAATNNIKKKTWDGICTKMNSSNTHHQRTVRKKWITYMSNAKKKVSHNRREARKTGGGPPPEDIFNGRSDGRNYWRHAYRWNRGIDTASFKETSIDLSMPSCSSSRRSSYSSADESGNLFILLIVLG</sequence>
<organism evidence="2 3">
    <name type="scientific">Mytilus galloprovincialis</name>
    <name type="common">Mediterranean mussel</name>
    <dbReference type="NCBI Taxonomy" id="29158"/>
    <lineage>
        <taxon>Eukaryota</taxon>
        <taxon>Metazoa</taxon>
        <taxon>Spiralia</taxon>
        <taxon>Lophotrochozoa</taxon>
        <taxon>Mollusca</taxon>
        <taxon>Bivalvia</taxon>
        <taxon>Autobranchia</taxon>
        <taxon>Pteriomorphia</taxon>
        <taxon>Mytilida</taxon>
        <taxon>Mytiloidea</taxon>
        <taxon>Mytilidae</taxon>
        <taxon>Mytilinae</taxon>
        <taxon>Mytilus</taxon>
    </lineage>
</organism>
<comment type="caution">
    <text evidence="2">The sequence shown here is derived from an EMBL/GenBank/DDBJ whole genome shotgun (WGS) entry which is preliminary data.</text>
</comment>
<evidence type="ECO:0000313" key="3">
    <source>
        <dbReference type="Proteomes" id="UP000596742"/>
    </source>
</evidence>
<accession>A0A8B6GNY4</accession>
<evidence type="ECO:0000256" key="1">
    <source>
        <dbReference type="SAM" id="MobiDB-lite"/>
    </source>
</evidence>
<keyword evidence="3" id="KW-1185">Reference proteome</keyword>
<feature type="compositionally biased region" description="Basic residues" evidence="1">
    <location>
        <begin position="321"/>
        <end position="331"/>
    </location>
</feature>
<dbReference type="Proteomes" id="UP000596742">
    <property type="component" value="Unassembled WGS sequence"/>
</dbReference>
<evidence type="ECO:0000313" key="2">
    <source>
        <dbReference type="EMBL" id="VDI67346.1"/>
    </source>
</evidence>
<proteinExistence type="predicted"/>
<gene>
    <name evidence="2" type="ORF">MGAL_10B024346</name>
</gene>
<dbReference type="OrthoDB" id="6081140at2759"/>
<feature type="region of interest" description="Disordered" evidence="1">
    <location>
        <begin position="321"/>
        <end position="346"/>
    </location>
</feature>
<dbReference type="EMBL" id="UYJE01008798">
    <property type="protein sequence ID" value="VDI67346.1"/>
    <property type="molecule type" value="Genomic_DNA"/>
</dbReference>
<protein>
    <submittedName>
        <fullName evidence="2">Uncharacterized protein</fullName>
    </submittedName>
</protein>
<dbReference type="AlphaFoldDB" id="A0A8B6GNY4"/>
<name>A0A8B6GNY4_MYTGA</name>